<feature type="compositionally biased region" description="Basic and acidic residues" evidence="1">
    <location>
        <begin position="759"/>
        <end position="769"/>
    </location>
</feature>
<sequence length="789" mass="88933">MDSRQQTLRMTGLPPSTHREDVENFFGDRVKKKGRQIIESIGPICQDANTANRKTTVSFSSHDAAVDALSLEHTKRRLVAVRGGADIVSLDHSFEDITTLHSSANPQTGHPDIDIVALHGLTGHAWNTFTTSELIDKQGDRIQENNWLRDNLPHLLEQSPQQKIYSRVMTFGYNADVWMTKSVADLEAPVNNLIWYLETERHQDPQRPLFFIGHSLGGIVIKEAIVTMANEAMKKTIDPSLPAEGRYIFPVKGCMFFGVPHKGAEIADKASGFLSTLGLMFNVNTNNIRDLKSKSQRLANISSEFRSIQSQHRIPVVSFYETEKYNKALGLIVSPDSAVFTYDGNPRPFGVNRNHKDMAKFSNDGAHALQPAVYFLANVAKEALVLQTARSGAVLVPPPQPAPVDGEGHKIEDRFSILESYDTVFLIDDSPSMGGENWELVQKILDYSTVVATRYDTDGIHIHFLNNTKANQNNVRDPEIAVQIHHDITLRGSTPLLYHLSRHLRGYLQKFREAKCSVDYKCYNLIVLTDGEPNDEREDEGDISDQEDAKKNKAAFRLIRKKIIEVAKILDSPEVDAELGQVGIQFCQIGNDRDATAFFEFLDDRLKGKAKLGRDMVDTIKCQSEVDLTKKFFEKLLLGAIDKLWDHEKMETQSPKFEESSHRQEQPSSTLPYRLPSMGKGKERQFSDDDTLVGSSTRWNSFPTPANSTLQTLYEAQRTDDPTSQSKKPMSTFEERPSENTHTSQQPSPPLTGRVPRRTTFDHTLIKTEEPDEVSPPRRKASSRWKRFG</sequence>
<dbReference type="Gene3D" id="3.40.50.1820">
    <property type="entry name" value="alpha/beta hydrolase"/>
    <property type="match status" value="1"/>
</dbReference>
<evidence type="ECO:0000313" key="3">
    <source>
        <dbReference type="Proteomes" id="UP001590951"/>
    </source>
</evidence>
<organism evidence="2 3">
    <name type="scientific">Lepraria finkii</name>
    <dbReference type="NCBI Taxonomy" id="1340010"/>
    <lineage>
        <taxon>Eukaryota</taxon>
        <taxon>Fungi</taxon>
        <taxon>Dikarya</taxon>
        <taxon>Ascomycota</taxon>
        <taxon>Pezizomycotina</taxon>
        <taxon>Lecanoromycetes</taxon>
        <taxon>OSLEUM clade</taxon>
        <taxon>Lecanoromycetidae</taxon>
        <taxon>Lecanorales</taxon>
        <taxon>Lecanorineae</taxon>
        <taxon>Stereocaulaceae</taxon>
        <taxon>Lepraria</taxon>
    </lineage>
</organism>
<dbReference type="InterPro" id="IPR036465">
    <property type="entry name" value="vWFA_dom_sf"/>
</dbReference>
<name>A0ABR4APK7_9LECA</name>
<dbReference type="Gene3D" id="3.30.70.330">
    <property type="match status" value="1"/>
</dbReference>
<dbReference type="PANTHER" id="PTHR34706">
    <property type="entry name" value="SLR1338 PROTEIN"/>
    <property type="match status" value="1"/>
</dbReference>
<dbReference type="SUPFAM" id="SSF53300">
    <property type="entry name" value="vWA-like"/>
    <property type="match status" value="1"/>
</dbReference>
<feature type="region of interest" description="Disordered" evidence="1">
    <location>
        <begin position="652"/>
        <end position="789"/>
    </location>
</feature>
<feature type="compositionally biased region" description="Basic residues" evidence="1">
    <location>
        <begin position="777"/>
        <end position="789"/>
    </location>
</feature>
<proteinExistence type="predicted"/>
<accession>A0ABR4APK7</accession>
<gene>
    <name evidence="2" type="ORF">ABVK25_011625</name>
</gene>
<reference evidence="2 3" key="1">
    <citation type="submission" date="2024-09" db="EMBL/GenBank/DDBJ databases">
        <title>Rethinking Asexuality: The Enigmatic Case of Functional Sexual Genes in Lepraria (Stereocaulaceae).</title>
        <authorList>
            <person name="Doellman M."/>
            <person name="Sun Y."/>
            <person name="Barcenas-Pena A."/>
            <person name="Lumbsch H.T."/>
            <person name="Grewe F."/>
        </authorList>
    </citation>
    <scope>NUCLEOTIDE SEQUENCE [LARGE SCALE GENOMIC DNA]</scope>
    <source>
        <strain evidence="2 3">Grewe 0041</strain>
    </source>
</reference>
<protein>
    <recommendedName>
        <fullName evidence="4">VWFA domain-containing protein</fullName>
    </recommendedName>
</protein>
<dbReference type="InterPro" id="IPR012677">
    <property type="entry name" value="Nucleotide-bd_a/b_plait_sf"/>
</dbReference>
<keyword evidence="3" id="KW-1185">Reference proteome</keyword>
<comment type="caution">
    <text evidence="2">The sequence shown here is derived from an EMBL/GenBank/DDBJ whole genome shotgun (WGS) entry which is preliminary data.</text>
</comment>
<evidence type="ECO:0008006" key="4">
    <source>
        <dbReference type="Google" id="ProtNLM"/>
    </source>
</evidence>
<dbReference type="SUPFAM" id="SSF53474">
    <property type="entry name" value="alpha/beta-Hydrolases"/>
    <property type="match status" value="1"/>
</dbReference>
<dbReference type="PANTHER" id="PTHR34706:SF1">
    <property type="entry name" value="VWFA DOMAIN-CONTAINING PROTEIN"/>
    <property type="match status" value="1"/>
</dbReference>
<dbReference type="EMBL" id="JBHFEH010000106">
    <property type="protein sequence ID" value="KAL2046711.1"/>
    <property type="molecule type" value="Genomic_DNA"/>
</dbReference>
<dbReference type="Gene3D" id="3.40.50.410">
    <property type="entry name" value="von Willebrand factor, type A domain"/>
    <property type="match status" value="1"/>
</dbReference>
<feature type="compositionally biased region" description="Basic and acidic residues" evidence="1">
    <location>
        <begin position="652"/>
        <end position="665"/>
    </location>
</feature>
<evidence type="ECO:0000313" key="2">
    <source>
        <dbReference type="EMBL" id="KAL2046711.1"/>
    </source>
</evidence>
<feature type="compositionally biased region" description="Polar residues" evidence="1">
    <location>
        <begin position="693"/>
        <end position="714"/>
    </location>
</feature>
<dbReference type="Proteomes" id="UP001590951">
    <property type="component" value="Unassembled WGS sequence"/>
</dbReference>
<dbReference type="InterPro" id="IPR029058">
    <property type="entry name" value="AB_hydrolase_fold"/>
</dbReference>
<evidence type="ECO:0000256" key="1">
    <source>
        <dbReference type="SAM" id="MobiDB-lite"/>
    </source>
</evidence>